<dbReference type="EMBL" id="MU826354">
    <property type="protein sequence ID" value="KAJ7380072.1"/>
    <property type="molecule type" value="Genomic_DNA"/>
</dbReference>
<gene>
    <name evidence="1" type="ORF">OS493_010780</name>
</gene>
<dbReference type="AlphaFoldDB" id="A0A9W9ZEA2"/>
<protein>
    <submittedName>
        <fullName evidence="1">Uncharacterized protein</fullName>
    </submittedName>
</protein>
<proteinExistence type="predicted"/>
<evidence type="ECO:0000313" key="1">
    <source>
        <dbReference type="EMBL" id="KAJ7380072.1"/>
    </source>
</evidence>
<reference evidence="1" key="1">
    <citation type="submission" date="2023-01" db="EMBL/GenBank/DDBJ databases">
        <title>Genome assembly of the deep-sea coral Lophelia pertusa.</title>
        <authorList>
            <person name="Herrera S."/>
            <person name="Cordes E."/>
        </authorList>
    </citation>
    <scope>NUCLEOTIDE SEQUENCE</scope>
    <source>
        <strain evidence="1">USNM1676648</strain>
        <tissue evidence="1">Polyp</tissue>
    </source>
</reference>
<comment type="caution">
    <text evidence="1">The sequence shown here is derived from an EMBL/GenBank/DDBJ whole genome shotgun (WGS) entry which is preliminary data.</text>
</comment>
<sequence>MGLMLDSDGFQTMLVLDFCLLDGWILWILLDSLHGFLSFGLPPDLDSFAWSDLDTDLDPGFKGPSAWLDSWIAPLSHWTDSWSSLEFSGELLGYWILDEAGLGRVDRARWICHRTGSPDWLDVASVDGYWITVLAGLRGSLFWMTILPSHLELVWTWAGRDDLILDLRSLDSCYGRPRMEPGWKWLVVDLSCWITISGSDSWD</sequence>
<name>A0A9W9ZEA2_9CNID</name>
<accession>A0A9W9ZEA2</accession>
<dbReference type="Proteomes" id="UP001163046">
    <property type="component" value="Unassembled WGS sequence"/>
</dbReference>
<organism evidence="1 2">
    <name type="scientific">Desmophyllum pertusum</name>
    <dbReference type="NCBI Taxonomy" id="174260"/>
    <lineage>
        <taxon>Eukaryota</taxon>
        <taxon>Metazoa</taxon>
        <taxon>Cnidaria</taxon>
        <taxon>Anthozoa</taxon>
        <taxon>Hexacorallia</taxon>
        <taxon>Scleractinia</taxon>
        <taxon>Caryophylliina</taxon>
        <taxon>Caryophylliidae</taxon>
        <taxon>Desmophyllum</taxon>
    </lineage>
</organism>
<keyword evidence="2" id="KW-1185">Reference proteome</keyword>
<evidence type="ECO:0000313" key="2">
    <source>
        <dbReference type="Proteomes" id="UP001163046"/>
    </source>
</evidence>